<evidence type="ECO:0000256" key="4">
    <source>
        <dbReference type="ARBA" id="ARBA00023125"/>
    </source>
</evidence>
<dbReference type="CDD" id="cd01108">
    <property type="entry name" value="HTH_CueR"/>
    <property type="match status" value="1"/>
</dbReference>
<dbReference type="SMART" id="SM00422">
    <property type="entry name" value="HTH_MERR"/>
    <property type="match status" value="1"/>
</dbReference>
<comment type="subcellular location">
    <subcellularLocation>
        <location evidence="1">Cytoplasm</location>
    </subcellularLocation>
</comment>
<protein>
    <submittedName>
        <fullName evidence="7">Cu(I)-responsive transcriptional regulator</fullName>
    </submittedName>
</protein>
<dbReference type="PANTHER" id="PTHR30204:SF94">
    <property type="entry name" value="HEAVY METAL-DEPENDENT TRANSCRIPTIONAL REGULATOR HI_0293-RELATED"/>
    <property type="match status" value="1"/>
</dbReference>
<dbReference type="InterPro" id="IPR047057">
    <property type="entry name" value="MerR_fam"/>
</dbReference>
<dbReference type="InterPro" id="IPR011789">
    <property type="entry name" value="CueR"/>
</dbReference>
<evidence type="ECO:0000313" key="7">
    <source>
        <dbReference type="EMBL" id="MFB9885547.1"/>
    </source>
</evidence>
<keyword evidence="5" id="KW-0804">Transcription</keyword>
<dbReference type="InterPro" id="IPR000551">
    <property type="entry name" value="MerR-type_HTH_dom"/>
</dbReference>
<proteinExistence type="predicted"/>
<gene>
    <name evidence="7" type="primary">cueR</name>
    <name evidence="7" type="ORF">ACFFLH_03885</name>
</gene>
<dbReference type="Pfam" id="PF09278">
    <property type="entry name" value="MerR-DNA-bind"/>
    <property type="match status" value="1"/>
</dbReference>
<keyword evidence="4" id="KW-0238">DNA-binding</keyword>
<dbReference type="InterPro" id="IPR015358">
    <property type="entry name" value="Tscrpt_reg_MerR_DNA-bd"/>
</dbReference>
<dbReference type="EMBL" id="JBHLZN010000001">
    <property type="protein sequence ID" value="MFB9885547.1"/>
    <property type="molecule type" value="Genomic_DNA"/>
</dbReference>
<dbReference type="PRINTS" id="PR00040">
    <property type="entry name" value="HTHMERR"/>
</dbReference>
<comment type="caution">
    <text evidence="7">The sequence shown here is derived from an EMBL/GenBank/DDBJ whole genome shotgun (WGS) entry which is preliminary data.</text>
</comment>
<keyword evidence="3" id="KW-0805">Transcription regulation</keyword>
<accession>A0ABV5Z8E8</accession>
<dbReference type="NCBIfam" id="TIGR02044">
    <property type="entry name" value="CueR"/>
    <property type="match status" value="1"/>
</dbReference>
<name>A0ABV5Z8E8_9GAMM</name>
<dbReference type="Gene3D" id="1.10.1660.10">
    <property type="match status" value="1"/>
</dbReference>
<sequence>MKISQVAKLTGLSSKTIRYYESIGLIQAPSRQENGYRDYGSSEVRALQFVQRARQLGFNLEECSELLQLYTDPHRASAKVKALTLERIHHLEQQIEHLQSMKASLEELVTQCGGNEDPDCPIIEELACPHTHQH</sequence>
<evidence type="ECO:0000256" key="1">
    <source>
        <dbReference type="ARBA" id="ARBA00004496"/>
    </source>
</evidence>
<dbReference type="SUPFAM" id="SSF46955">
    <property type="entry name" value="Putative DNA-binding domain"/>
    <property type="match status" value="1"/>
</dbReference>
<dbReference type="Pfam" id="PF00376">
    <property type="entry name" value="MerR"/>
    <property type="match status" value="1"/>
</dbReference>
<reference evidence="7 8" key="1">
    <citation type="submission" date="2024-09" db="EMBL/GenBank/DDBJ databases">
        <authorList>
            <person name="Sun Q."/>
            <person name="Mori K."/>
        </authorList>
    </citation>
    <scope>NUCLEOTIDE SEQUENCE [LARGE SCALE GENOMIC DNA]</scope>
    <source>
        <strain evidence="7 8">ATCC 51285</strain>
    </source>
</reference>
<evidence type="ECO:0000256" key="5">
    <source>
        <dbReference type="ARBA" id="ARBA00023163"/>
    </source>
</evidence>
<evidence type="ECO:0000259" key="6">
    <source>
        <dbReference type="PROSITE" id="PS50937"/>
    </source>
</evidence>
<organism evidence="7 8">
    <name type="scientific">Balneatrix alpica</name>
    <dbReference type="NCBI Taxonomy" id="75684"/>
    <lineage>
        <taxon>Bacteria</taxon>
        <taxon>Pseudomonadati</taxon>
        <taxon>Pseudomonadota</taxon>
        <taxon>Gammaproteobacteria</taxon>
        <taxon>Oceanospirillales</taxon>
        <taxon>Balneatrichaceae</taxon>
        <taxon>Balneatrix</taxon>
    </lineage>
</organism>
<evidence type="ECO:0000313" key="8">
    <source>
        <dbReference type="Proteomes" id="UP001589628"/>
    </source>
</evidence>
<keyword evidence="8" id="KW-1185">Reference proteome</keyword>
<feature type="domain" description="HTH merR-type" evidence="6">
    <location>
        <begin position="1"/>
        <end position="69"/>
    </location>
</feature>
<dbReference type="PROSITE" id="PS50937">
    <property type="entry name" value="HTH_MERR_2"/>
    <property type="match status" value="1"/>
</dbReference>
<dbReference type="PANTHER" id="PTHR30204">
    <property type="entry name" value="REDOX-CYCLING DRUG-SENSING TRANSCRIPTIONAL ACTIVATOR SOXR"/>
    <property type="match status" value="1"/>
</dbReference>
<keyword evidence="2" id="KW-0963">Cytoplasm</keyword>
<evidence type="ECO:0000256" key="2">
    <source>
        <dbReference type="ARBA" id="ARBA00022490"/>
    </source>
</evidence>
<dbReference type="RefSeq" id="WP_027313640.1">
    <property type="nucleotide sequence ID" value="NZ_JAUESS010000017.1"/>
</dbReference>
<dbReference type="PROSITE" id="PS00552">
    <property type="entry name" value="HTH_MERR_1"/>
    <property type="match status" value="1"/>
</dbReference>
<dbReference type="Proteomes" id="UP001589628">
    <property type="component" value="Unassembled WGS sequence"/>
</dbReference>
<dbReference type="InterPro" id="IPR009061">
    <property type="entry name" value="DNA-bd_dom_put_sf"/>
</dbReference>
<evidence type="ECO:0000256" key="3">
    <source>
        <dbReference type="ARBA" id="ARBA00023015"/>
    </source>
</evidence>